<name>A0A4S3JM22_9EURO</name>
<evidence type="ECO:0000313" key="1">
    <source>
        <dbReference type="EMBL" id="THC96460.1"/>
    </source>
</evidence>
<dbReference type="VEuPathDB" id="FungiDB:EYZ11_004051"/>
<comment type="caution">
    <text evidence="1">The sequence shown here is derived from an EMBL/GenBank/DDBJ whole genome shotgun (WGS) entry which is preliminary data.</text>
</comment>
<dbReference type="Proteomes" id="UP000308092">
    <property type="component" value="Unassembled WGS sequence"/>
</dbReference>
<protein>
    <submittedName>
        <fullName evidence="1">Uncharacterized protein</fullName>
    </submittedName>
</protein>
<proteinExistence type="predicted"/>
<accession>A0A4S3JM22</accession>
<reference evidence="1 2" key="1">
    <citation type="submission" date="2019-03" db="EMBL/GenBank/DDBJ databases">
        <title>The genome sequence of a newly discovered highly antifungal drug resistant Aspergillus species, Aspergillus tanneri NIH 1004.</title>
        <authorList>
            <person name="Mounaud S."/>
            <person name="Singh I."/>
            <person name="Joardar V."/>
            <person name="Pakala S."/>
            <person name="Pakala S."/>
            <person name="Venepally P."/>
            <person name="Hoover J."/>
            <person name="Nierman W."/>
            <person name="Chung J."/>
            <person name="Losada L."/>
        </authorList>
    </citation>
    <scope>NUCLEOTIDE SEQUENCE [LARGE SCALE GENOMIC DNA]</scope>
    <source>
        <strain evidence="1 2">NIH1004</strain>
    </source>
</reference>
<sequence length="83" mass="9492">MAFLDGIDSIKQSGWVKKNLREFNTQHQALIKELMKPVQVFVNLVLSATSIDYVSEKRGKSRNTLTLTIMIAFLHLNWVKADT</sequence>
<dbReference type="EMBL" id="SOSA01000112">
    <property type="protein sequence ID" value="THC96460.1"/>
    <property type="molecule type" value="Genomic_DNA"/>
</dbReference>
<gene>
    <name evidence="1" type="ORF">EYZ11_004051</name>
</gene>
<dbReference type="AlphaFoldDB" id="A0A4S3JM22"/>
<evidence type="ECO:0000313" key="2">
    <source>
        <dbReference type="Proteomes" id="UP000308092"/>
    </source>
</evidence>
<keyword evidence="2" id="KW-1185">Reference proteome</keyword>
<organism evidence="1 2">
    <name type="scientific">Aspergillus tanneri</name>
    <dbReference type="NCBI Taxonomy" id="1220188"/>
    <lineage>
        <taxon>Eukaryota</taxon>
        <taxon>Fungi</taxon>
        <taxon>Dikarya</taxon>
        <taxon>Ascomycota</taxon>
        <taxon>Pezizomycotina</taxon>
        <taxon>Eurotiomycetes</taxon>
        <taxon>Eurotiomycetidae</taxon>
        <taxon>Eurotiales</taxon>
        <taxon>Aspergillaceae</taxon>
        <taxon>Aspergillus</taxon>
        <taxon>Aspergillus subgen. Circumdati</taxon>
    </lineage>
</organism>